<comment type="caution">
    <text evidence="1">The sequence shown here is derived from an EMBL/GenBank/DDBJ whole genome shotgun (WGS) entry which is preliminary data.</text>
</comment>
<dbReference type="Proteomes" id="UP000037122">
    <property type="component" value="Unassembled WGS sequence"/>
</dbReference>
<dbReference type="EMBL" id="LGST01000063">
    <property type="protein sequence ID" value="KND95941.1"/>
    <property type="molecule type" value="Genomic_DNA"/>
</dbReference>
<dbReference type="AlphaFoldDB" id="A0A0L0NP70"/>
<sequence>MGKNYAELLFVKSILHFVNSTGDVLILDFSSQNIEIACLLVTIMYEIDSGCHQ</sequence>
<name>A0A0L0NP70_CANAR</name>
<evidence type="ECO:0000313" key="1">
    <source>
        <dbReference type="EMBL" id="KND95941.1"/>
    </source>
</evidence>
<accession>A0A0L0NP70</accession>
<organism evidence="1 2">
    <name type="scientific">Candidozyma auris</name>
    <name type="common">Yeast</name>
    <name type="synonym">Candida auris</name>
    <dbReference type="NCBI Taxonomy" id="498019"/>
    <lineage>
        <taxon>Eukaryota</taxon>
        <taxon>Fungi</taxon>
        <taxon>Dikarya</taxon>
        <taxon>Ascomycota</taxon>
        <taxon>Saccharomycotina</taxon>
        <taxon>Pichiomycetes</taxon>
        <taxon>Metschnikowiaceae</taxon>
        <taxon>Candidozyma</taxon>
    </lineage>
</organism>
<reference evidence="2" key="1">
    <citation type="journal article" date="2015" name="BMC Genomics">
        <title>Draft genome of a commonly misdiagnosed multidrug resistant pathogen Candida auris.</title>
        <authorList>
            <person name="Chatterjee S."/>
            <person name="Alampalli S.V."/>
            <person name="Nageshan R.K."/>
            <person name="Chettiar S.T."/>
            <person name="Joshi S."/>
            <person name="Tatu U.S."/>
        </authorList>
    </citation>
    <scope>NUCLEOTIDE SEQUENCE [LARGE SCALE GENOMIC DNA]</scope>
    <source>
        <strain evidence="2">6684</strain>
    </source>
</reference>
<protein>
    <submittedName>
        <fullName evidence="1">Uncharacterized protein</fullName>
    </submittedName>
</protein>
<proteinExistence type="predicted"/>
<evidence type="ECO:0000313" key="2">
    <source>
        <dbReference type="Proteomes" id="UP000037122"/>
    </source>
</evidence>
<gene>
    <name evidence="1" type="ORF">QG37_07753</name>
</gene>
<dbReference type="VEuPathDB" id="FungiDB:QG37_07753"/>